<organism evidence="2 3">
    <name type="scientific">Halarcobacter ebronensis</name>
    <dbReference type="NCBI Taxonomy" id="1462615"/>
    <lineage>
        <taxon>Bacteria</taxon>
        <taxon>Pseudomonadati</taxon>
        <taxon>Campylobacterota</taxon>
        <taxon>Epsilonproteobacteria</taxon>
        <taxon>Campylobacterales</taxon>
        <taxon>Arcobacteraceae</taxon>
        <taxon>Halarcobacter</taxon>
    </lineage>
</organism>
<protein>
    <submittedName>
        <fullName evidence="2">Uncharacterized protein</fullName>
    </submittedName>
</protein>
<evidence type="ECO:0000256" key="1">
    <source>
        <dbReference type="SAM" id="Phobius"/>
    </source>
</evidence>
<gene>
    <name evidence="2" type="ORF">CRV08_04635</name>
</gene>
<accession>A0A4Q0YFG7</accession>
<evidence type="ECO:0000313" key="2">
    <source>
        <dbReference type="EMBL" id="RXJ69300.1"/>
    </source>
</evidence>
<keyword evidence="1" id="KW-0472">Membrane</keyword>
<dbReference type="Proteomes" id="UP000290172">
    <property type="component" value="Unassembled WGS sequence"/>
</dbReference>
<reference evidence="2 3" key="1">
    <citation type="submission" date="2017-10" db="EMBL/GenBank/DDBJ databases">
        <title>Genomics of the genus Arcobacter.</title>
        <authorList>
            <person name="Perez-Cataluna A."/>
            <person name="Figueras M.J."/>
        </authorList>
    </citation>
    <scope>NUCLEOTIDE SEQUENCE [LARGE SCALE GENOMIC DNA]</scope>
    <source>
        <strain evidence="2 3">CECT 8993</strain>
    </source>
</reference>
<comment type="caution">
    <text evidence="2">The sequence shown here is derived from an EMBL/GenBank/DDBJ whole genome shotgun (WGS) entry which is preliminary data.</text>
</comment>
<keyword evidence="1" id="KW-1133">Transmembrane helix</keyword>
<dbReference type="RefSeq" id="WP_128979559.1">
    <property type="nucleotide sequence ID" value="NZ_PDKJ01000003.1"/>
</dbReference>
<proteinExistence type="predicted"/>
<dbReference type="AlphaFoldDB" id="A0A4Q0YFG7"/>
<sequence length="60" mass="6655">MFIGILEYIGIIAIVLTAIVSYNHYKAGKFSKDYIELEDDTKKPTLGSSCTKKVVLSTNL</sequence>
<dbReference type="EMBL" id="PDKJ01000003">
    <property type="protein sequence ID" value="RXJ69300.1"/>
    <property type="molecule type" value="Genomic_DNA"/>
</dbReference>
<feature type="transmembrane region" description="Helical" evidence="1">
    <location>
        <begin position="6"/>
        <end position="25"/>
    </location>
</feature>
<name>A0A4Q0YFG7_9BACT</name>
<keyword evidence="1" id="KW-0812">Transmembrane</keyword>
<evidence type="ECO:0000313" key="3">
    <source>
        <dbReference type="Proteomes" id="UP000290172"/>
    </source>
</evidence>